<dbReference type="EMBL" id="BSEL01000001">
    <property type="protein sequence ID" value="GLJ66355.1"/>
    <property type="molecule type" value="Genomic_DNA"/>
</dbReference>
<proteinExistence type="predicted"/>
<gene>
    <name evidence="1" type="ORF">GCM10017579_03910</name>
</gene>
<evidence type="ECO:0000313" key="2">
    <source>
        <dbReference type="Proteomes" id="UP001142292"/>
    </source>
</evidence>
<reference evidence="1" key="2">
    <citation type="submission" date="2023-01" db="EMBL/GenBank/DDBJ databases">
        <authorList>
            <person name="Sun Q."/>
            <person name="Evtushenko L."/>
        </authorList>
    </citation>
    <scope>NUCLEOTIDE SEQUENCE</scope>
    <source>
        <strain evidence="1">VKM Ac-1246</strain>
    </source>
</reference>
<sequence>MAEVWAYIDETGDRGMSAASSPIFGMAAVIVDRRGAAELQAAVERLRGDFKVPAGKVMSWKEHVKTHDRRRHAARVLATVQGMKVCYVYAIKTALTRATYTQDRALFYNYVAMKTYTSVLWAARSWKGERTRLWTRFGHVRHHDHKPTEAYLRREASRSAKIPDHLEQGLRWVPANKYAESQAADLFGGFLKAALWPSGEFSLTEPAYLLSVWSKIRNSEDCAVPLGIMSMPDSSLVTRESWFPCTTCTKT</sequence>
<protein>
    <recommendedName>
        <fullName evidence="3">DUF3800 domain-containing protein</fullName>
    </recommendedName>
</protein>
<evidence type="ECO:0000313" key="1">
    <source>
        <dbReference type="EMBL" id="GLJ66355.1"/>
    </source>
</evidence>
<dbReference type="Proteomes" id="UP001142292">
    <property type="component" value="Unassembled WGS sequence"/>
</dbReference>
<evidence type="ECO:0008006" key="3">
    <source>
        <dbReference type="Google" id="ProtNLM"/>
    </source>
</evidence>
<accession>A0ABQ5SQC7</accession>
<keyword evidence="2" id="KW-1185">Reference proteome</keyword>
<name>A0ABQ5SQC7_9ACTN</name>
<comment type="caution">
    <text evidence="1">The sequence shown here is derived from an EMBL/GenBank/DDBJ whole genome shotgun (WGS) entry which is preliminary data.</text>
</comment>
<dbReference type="RefSeq" id="WP_229787245.1">
    <property type="nucleotide sequence ID" value="NZ_BMRK01000002.1"/>
</dbReference>
<dbReference type="Pfam" id="PF12686">
    <property type="entry name" value="DUF3800"/>
    <property type="match status" value="1"/>
</dbReference>
<organism evidence="1 2">
    <name type="scientific">Nocardioides luteus</name>
    <dbReference type="NCBI Taxonomy" id="1844"/>
    <lineage>
        <taxon>Bacteria</taxon>
        <taxon>Bacillati</taxon>
        <taxon>Actinomycetota</taxon>
        <taxon>Actinomycetes</taxon>
        <taxon>Propionibacteriales</taxon>
        <taxon>Nocardioidaceae</taxon>
        <taxon>Nocardioides</taxon>
    </lineage>
</organism>
<dbReference type="InterPro" id="IPR024524">
    <property type="entry name" value="DUF3800"/>
</dbReference>
<reference evidence="1" key="1">
    <citation type="journal article" date="2014" name="Int. J. Syst. Evol. Microbiol.">
        <title>Complete genome of a new Firmicutes species belonging to the dominant human colonic microbiota ('Ruminococcus bicirculans') reveals two chromosomes and a selective capacity to utilize plant glucans.</title>
        <authorList>
            <consortium name="NISC Comparative Sequencing Program"/>
            <person name="Wegmann U."/>
            <person name="Louis P."/>
            <person name="Goesmann A."/>
            <person name="Henrissat B."/>
            <person name="Duncan S.H."/>
            <person name="Flint H.J."/>
        </authorList>
    </citation>
    <scope>NUCLEOTIDE SEQUENCE</scope>
    <source>
        <strain evidence="1">VKM Ac-1246</strain>
    </source>
</reference>